<reference evidence="1 2" key="1">
    <citation type="submission" date="2023-03" db="EMBL/GenBank/DDBJ databases">
        <title>High recombination rates correlate with genetic variation in Cardiocondyla obscurior ants.</title>
        <authorList>
            <person name="Errbii M."/>
        </authorList>
    </citation>
    <scope>NUCLEOTIDE SEQUENCE [LARGE SCALE GENOMIC DNA]</scope>
    <source>
        <strain evidence="1">Alpha-2009</strain>
        <tissue evidence="1">Whole body</tissue>
    </source>
</reference>
<evidence type="ECO:0000313" key="1">
    <source>
        <dbReference type="EMBL" id="KAL0124011.1"/>
    </source>
</evidence>
<dbReference type="EMBL" id="JADYXP020000005">
    <property type="protein sequence ID" value="KAL0124011.1"/>
    <property type="molecule type" value="Genomic_DNA"/>
</dbReference>
<protein>
    <submittedName>
        <fullName evidence="1">Uncharacterized protein</fullName>
    </submittedName>
</protein>
<accession>A0AAW2G6Z7</accession>
<sequence>MTIYRLHCHSIVGCEESPVTAVGGAGLPAGSFVSATEIYVFDIRTTTNHFTTQTILFAYRAIPCDFSHCNVNCVTSIFSNF</sequence>
<dbReference type="AlphaFoldDB" id="A0AAW2G6Z7"/>
<name>A0AAW2G6Z7_9HYME</name>
<organism evidence="1 2">
    <name type="scientific">Cardiocondyla obscurior</name>
    <dbReference type="NCBI Taxonomy" id="286306"/>
    <lineage>
        <taxon>Eukaryota</taxon>
        <taxon>Metazoa</taxon>
        <taxon>Ecdysozoa</taxon>
        <taxon>Arthropoda</taxon>
        <taxon>Hexapoda</taxon>
        <taxon>Insecta</taxon>
        <taxon>Pterygota</taxon>
        <taxon>Neoptera</taxon>
        <taxon>Endopterygota</taxon>
        <taxon>Hymenoptera</taxon>
        <taxon>Apocrita</taxon>
        <taxon>Aculeata</taxon>
        <taxon>Formicoidea</taxon>
        <taxon>Formicidae</taxon>
        <taxon>Myrmicinae</taxon>
        <taxon>Cardiocondyla</taxon>
    </lineage>
</organism>
<keyword evidence="2" id="KW-1185">Reference proteome</keyword>
<proteinExistence type="predicted"/>
<gene>
    <name evidence="1" type="ORF">PUN28_006077</name>
</gene>
<comment type="caution">
    <text evidence="1">The sequence shown here is derived from an EMBL/GenBank/DDBJ whole genome shotgun (WGS) entry which is preliminary data.</text>
</comment>
<evidence type="ECO:0000313" key="2">
    <source>
        <dbReference type="Proteomes" id="UP001430953"/>
    </source>
</evidence>
<dbReference type="Proteomes" id="UP001430953">
    <property type="component" value="Unassembled WGS sequence"/>
</dbReference>